<name>A0ABR3L9J4_9TELE</name>
<organism evidence="2 3">
    <name type="scientific">Cirrhinus molitorella</name>
    <name type="common">mud carp</name>
    <dbReference type="NCBI Taxonomy" id="172907"/>
    <lineage>
        <taxon>Eukaryota</taxon>
        <taxon>Metazoa</taxon>
        <taxon>Chordata</taxon>
        <taxon>Craniata</taxon>
        <taxon>Vertebrata</taxon>
        <taxon>Euteleostomi</taxon>
        <taxon>Actinopterygii</taxon>
        <taxon>Neopterygii</taxon>
        <taxon>Teleostei</taxon>
        <taxon>Ostariophysi</taxon>
        <taxon>Cypriniformes</taxon>
        <taxon>Cyprinidae</taxon>
        <taxon>Labeoninae</taxon>
        <taxon>Labeonini</taxon>
        <taxon>Cirrhinus</taxon>
    </lineage>
</organism>
<dbReference type="EMBL" id="JAYMGO010000024">
    <property type="protein sequence ID" value="KAL1249060.1"/>
    <property type="molecule type" value="Genomic_DNA"/>
</dbReference>
<sequence length="88" mass="9636">MSNNTPLHNVGEGPGLPTSETRSPPPRDGMVPRRLLAHLERGFRDRSICIKCNLIANCGLIMSCPTPPAAVTEVNELEWRIETSVKAD</sequence>
<evidence type="ECO:0000256" key="1">
    <source>
        <dbReference type="SAM" id="MobiDB-lite"/>
    </source>
</evidence>
<proteinExistence type="predicted"/>
<evidence type="ECO:0000313" key="3">
    <source>
        <dbReference type="Proteomes" id="UP001558613"/>
    </source>
</evidence>
<keyword evidence="3" id="KW-1185">Reference proteome</keyword>
<protein>
    <submittedName>
        <fullName evidence="2">Uncharacterized protein</fullName>
    </submittedName>
</protein>
<evidence type="ECO:0000313" key="2">
    <source>
        <dbReference type="EMBL" id="KAL1249060.1"/>
    </source>
</evidence>
<gene>
    <name evidence="2" type="ORF">QQF64_022378</name>
</gene>
<feature type="region of interest" description="Disordered" evidence="1">
    <location>
        <begin position="1"/>
        <end position="31"/>
    </location>
</feature>
<comment type="caution">
    <text evidence="2">The sequence shown here is derived from an EMBL/GenBank/DDBJ whole genome shotgun (WGS) entry which is preliminary data.</text>
</comment>
<reference evidence="2 3" key="1">
    <citation type="submission" date="2023-09" db="EMBL/GenBank/DDBJ databases">
        <authorList>
            <person name="Wang M."/>
        </authorList>
    </citation>
    <scope>NUCLEOTIDE SEQUENCE [LARGE SCALE GENOMIC DNA]</scope>
    <source>
        <strain evidence="2">GT-2023</strain>
        <tissue evidence="2">Liver</tissue>
    </source>
</reference>
<dbReference type="Proteomes" id="UP001558613">
    <property type="component" value="Unassembled WGS sequence"/>
</dbReference>
<accession>A0ABR3L9J4</accession>